<dbReference type="Proteomes" id="UP001316803">
    <property type="component" value="Unassembled WGS sequence"/>
</dbReference>
<feature type="domain" description="Carboxylesterase type B" evidence="4">
    <location>
        <begin position="25"/>
        <end position="545"/>
    </location>
</feature>
<dbReference type="EC" id="3.1.1.-" evidence="3"/>
<dbReference type="InterPro" id="IPR029058">
    <property type="entry name" value="AB_hydrolase_fold"/>
</dbReference>
<evidence type="ECO:0000259" key="4">
    <source>
        <dbReference type="Pfam" id="PF00135"/>
    </source>
</evidence>
<dbReference type="Gene3D" id="3.40.50.1820">
    <property type="entry name" value="alpha/beta hydrolase"/>
    <property type="match status" value="1"/>
</dbReference>
<dbReference type="Pfam" id="PF00135">
    <property type="entry name" value="COesterase"/>
    <property type="match status" value="1"/>
</dbReference>
<dbReference type="PANTHER" id="PTHR11559">
    <property type="entry name" value="CARBOXYLESTERASE"/>
    <property type="match status" value="1"/>
</dbReference>
<dbReference type="GO" id="GO:0016787">
    <property type="term" value="F:hydrolase activity"/>
    <property type="evidence" value="ECO:0007669"/>
    <property type="project" value="UniProtKB-KW"/>
</dbReference>
<feature type="chain" id="PRO_5042662643" description="Carboxylic ester hydrolase" evidence="3">
    <location>
        <begin position="23"/>
        <end position="574"/>
    </location>
</feature>
<reference evidence="5 6" key="1">
    <citation type="submission" date="2022-12" db="EMBL/GenBank/DDBJ databases">
        <title>Genomic features and morphological characterization of a novel Knufia sp. strain isolated from spacecraft assembly facility.</title>
        <authorList>
            <person name="Teixeira M."/>
            <person name="Chander A.M."/>
            <person name="Stajich J.E."/>
            <person name="Venkateswaran K."/>
        </authorList>
    </citation>
    <scope>NUCLEOTIDE SEQUENCE [LARGE SCALE GENOMIC DNA]</scope>
    <source>
        <strain evidence="5 6">FJI-L2-BK-P2</strain>
    </source>
</reference>
<comment type="caution">
    <text evidence="5">The sequence shown here is derived from an EMBL/GenBank/DDBJ whole genome shotgun (WGS) entry which is preliminary data.</text>
</comment>
<protein>
    <recommendedName>
        <fullName evidence="3">Carboxylic ester hydrolase</fullName>
        <ecNumber evidence="3">3.1.1.-</ecNumber>
    </recommendedName>
</protein>
<gene>
    <name evidence="5" type="ORF">OHC33_005587</name>
</gene>
<evidence type="ECO:0000256" key="3">
    <source>
        <dbReference type="RuleBase" id="RU361235"/>
    </source>
</evidence>
<keyword evidence="6" id="KW-1185">Reference proteome</keyword>
<dbReference type="EMBL" id="JAKLMC020000011">
    <property type="protein sequence ID" value="KAK5953643.1"/>
    <property type="molecule type" value="Genomic_DNA"/>
</dbReference>
<evidence type="ECO:0000256" key="1">
    <source>
        <dbReference type="ARBA" id="ARBA00005964"/>
    </source>
</evidence>
<evidence type="ECO:0000256" key="2">
    <source>
        <dbReference type="ARBA" id="ARBA00022801"/>
    </source>
</evidence>
<sequence>MLLSIRRCLLTCLCFLAHFGTAVNPSVDLSYSKFEGTTLANGITQWLGIPFAAPPINELRFSPPVDPPKRPGVQQANEQGPICIGTGPSTVPSTQSEDCLYLAVFAPSGATPQSNLPVFVFIQGGGFNTNANYNLNGTGLLEASGNNIIVVTFNYRVGPWGFLAASSTAEGKPVANNGLRDQRKVFEWIQKYISAFGGDPKHVVIGGDSAGAASISLHLAAYGGRNDNLFHAAAAESVSFATVLTPAESQYQYDNFTSAVGCDDADAARSLECLRSKSAAELQAQNFNIPYPGQKEPPLYMFNPTLDGDIITDLTYVAFEQGKFIDVPVIIGDDTNGGTVFTPRNTSNVEESNAFLIQQFPYLTSDNLAEIDKLYPNQNQSACPASGCWWRQVSDAYGEMRYMCPGLYISSAYANVSSSSGRVRRSSMDSFVGGGSLRARGHKTRAKSYAYRYNVEDPAQIAEGVGVPHTVELNAIFGPTNVPPGAPASYFEGESNVNVVPVIQAYWTSFIRSYDPNTYKLEGSATWEEYYSGDHEPRRLLFNTGGETEMEQVDAGQQARCAYLQSIGPSIKQK</sequence>
<proteinExistence type="inferred from homology"/>
<dbReference type="InterPro" id="IPR050309">
    <property type="entry name" value="Type-B_Carboxylest/Lipase"/>
</dbReference>
<dbReference type="InterPro" id="IPR019826">
    <property type="entry name" value="Carboxylesterase_B_AS"/>
</dbReference>
<dbReference type="PROSITE" id="PS00122">
    <property type="entry name" value="CARBOXYLESTERASE_B_1"/>
    <property type="match status" value="1"/>
</dbReference>
<keyword evidence="2 3" id="KW-0378">Hydrolase</keyword>
<comment type="similarity">
    <text evidence="1 3">Belongs to the type-B carboxylesterase/lipase family.</text>
</comment>
<name>A0AAN8EEE0_9EURO</name>
<feature type="signal peptide" evidence="3">
    <location>
        <begin position="1"/>
        <end position="22"/>
    </location>
</feature>
<dbReference type="SUPFAM" id="SSF53474">
    <property type="entry name" value="alpha/beta-Hydrolases"/>
    <property type="match status" value="1"/>
</dbReference>
<evidence type="ECO:0000313" key="6">
    <source>
        <dbReference type="Proteomes" id="UP001316803"/>
    </source>
</evidence>
<evidence type="ECO:0000313" key="5">
    <source>
        <dbReference type="EMBL" id="KAK5953643.1"/>
    </source>
</evidence>
<organism evidence="5 6">
    <name type="scientific">Knufia fluminis</name>
    <dbReference type="NCBI Taxonomy" id="191047"/>
    <lineage>
        <taxon>Eukaryota</taxon>
        <taxon>Fungi</taxon>
        <taxon>Dikarya</taxon>
        <taxon>Ascomycota</taxon>
        <taxon>Pezizomycotina</taxon>
        <taxon>Eurotiomycetes</taxon>
        <taxon>Chaetothyriomycetidae</taxon>
        <taxon>Chaetothyriales</taxon>
        <taxon>Trichomeriaceae</taxon>
        <taxon>Knufia</taxon>
    </lineage>
</organism>
<keyword evidence="3" id="KW-0732">Signal</keyword>
<accession>A0AAN8EEE0</accession>
<dbReference type="AlphaFoldDB" id="A0AAN8EEE0"/>
<dbReference type="InterPro" id="IPR002018">
    <property type="entry name" value="CarbesteraseB"/>
</dbReference>